<evidence type="ECO:0000313" key="2">
    <source>
        <dbReference type="EMBL" id="SDD31174.1"/>
    </source>
</evidence>
<accession>A0A1G6TQK6</accession>
<feature type="region of interest" description="Disordered" evidence="1">
    <location>
        <begin position="69"/>
        <end position="88"/>
    </location>
</feature>
<evidence type="ECO:0000256" key="1">
    <source>
        <dbReference type="SAM" id="MobiDB-lite"/>
    </source>
</evidence>
<organism evidence="2 3">
    <name type="scientific">Paracoccus isoporae</name>
    <dbReference type="NCBI Taxonomy" id="591205"/>
    <lineage>
        <taxon>Bacteria</taxon>
        <taxon>Pseudomonadati</taxon>
        <taxon>Pseudomonadota</taxon>
        <taxon>Alphaproteobacteria</taxon>
        <taxon>Rhodobacterales</taxon>
        <taxon>Paracoccaceae</taxon>
        <taxon>Paracoccus</taxon>
    </lineage>
</organism>
<reference evidence="2 3" key="1">
    <citation type="submission" date="2016-10" db="EMBL/GenBank/DDBJ databases">
        <authorList>
            <person name="de Groot N.N."/>
        </authorList>
    </citation>
    <scope>NUCLEOTIDE SEQUENCE [LARGE SCALE GENOMIC DNA]</scope>
    <source>
        <strain evidence="2 3">DSM 22220</strain>
    </source>
</reference>
<name>A0A1G6TQK6_9RHOB</name>
<proteinExistence type="predicted"/>
<protein>
    <recommendedName>
        <fullName evidence="4">Peptidase propeptide and YPEB domain-containing protein</fullName>
    </recommendedName>
</protein>
<dbReference type="RefSeq" id="WP_090520277.1">
    <property type="nucleotide sequence ID" value="NZ_FNAH01000001.1"/>
</dbReference>
<dbReference type="STRING" id="591205.SAMN05421538_101340"/>
<keyword evidence="3" id="KW-1185">Reference proteome</keyword>
<sequence length="88" mass="9643">MQAAILGVTSLCLAGTAQAQFSEERVREQLFAQGYEHIEISEDGGTIHVGAERGKIRLHSTYDKVTGEHLADRFSQRGKDGASDEPLR</sequence>
<dbReference type="OrthoDB" id="9972135at2"/>
<dbReference type="EMBL" id="FNAH01000001">
    <property type="protein sequence ID" value="SDD31174.1"/>
    <property type="molecule type" value="Genomic_DNA"/>
</dbReference>
<dbReference type="Proteomes" id="UP000199344">
    <property type="component" value="Unassembled WGS sequence"/>
</dbReference>
<evidence type="ECO:0008006" key="4">
    <source>
        <dbReference type="Google" id="ProtNLM"/>
    </source>
</evidence>
<dbReference type="AlphaFoldDB" id="A0A1G6TQK6"/>
<gene>
    <name evidence="2" type="ORF">SAMN05421538_101340</name>
</gene>
<evidence type="ECO:0000313" key="3">
    <source>
        <dbReference type="Proteomes" id="UP000199344"/>
    </source>
</evidence>